<organism evidence="2 3">
    <name type="scientific">Coraliomargarita sinensis</name>
    <dbReference type="NCBI Taxonomy" id="2174842"/>
    <lineage>
        <taxon>Bacteria</taxon>
        <taxon>Pseudomonadati</taxon>
        <taxon>Verrucomicrobiota</taxon>
        <taxon>Opitutia</taxon>
        <taxon>Puniceicoccales</taxon>
        <taxon>Coraliomargaritaceae</taxon>
        <taxon>Coraliomargarita</taxon>
    </lineage>
</organism>
<feature type="transmembrane region" description="Helical" evidence="1">
    <location>
        <begin position="40"/>
        <end position="59"/>
    </location>
</feature>
<feature type="transmembrane region" description="Helical" evidence="1">
    <location>
        <begin position="184"/>
        <end position="202"/>
    </location>
</feature>
<keyword evidence="1" id="KW-0472">Membrane</keyword>
<keyword evidence="1" id="KW-0812">Transmembrane</keyword>
<feature type="transmembrane region" description="Helical" evidence="1">
    <location>
        <begin position="71"/>
        <end position="92"/>
    </location>
</feature>
<dbReference type="RefSeq" id="WP_110129690.1">
    <property type="nucleotide sequence ID" value="NZ_QHJQ01000001.1"/>
</dbReference>
<evidence type="ECO:0000313" key="2">
    <source>
        <dbReference type="EMBL" id="PXA05611.1"/>
    </source>
</evidence>
<gene>
    <name evidence="2" type="ORF">DDZ13_01690</name>
</gene>
<keyword evidence="1" id="KW-1133">Transmembrane helix</keyword>
<proteinExistence type="predicted"/>
<keyword evidence="3" id="KW-1185">Reference proteome</keyword>
<accession>A0A317ZQB8</accession>
<feature type="transmembrane region" description="Helical" evidence="1">
    <location>
        <begin position="214"/>
        <end position="235"/>
    </location>
</feature>
<comment type="caution">
    <text evidence="2">The sequence shown here is derived from an EMBL/GenBank/DDBJ whole genome shotgun (WGS) entry which is preliminary data.</text>
</comment>
<dbReference type="InParanoid" id="A0A317ZQB8"/>
<feature type="transmembrane region" description="Helical" evidence="1">
    <location>
        <begin position="158"/>
        <end position="178"/>
    </location>
</feature>
<reference evidence="2 3" key="1">
    <citation type="submission" date="2018-05" db="EMBL/GenBank/DDBJ databases">
        <title>Coraliomargarita sinensis sp. nov., isolated from a marine solar saltern.</title>
        <authorList>
            <person name="Zhou L.Y."/>
        </authorList>
    </citation>
    <scope>NUCLEOTIDE SEQUENCE [LARGE SCALE GENOMIC DNA]</scope>
    <source>
        <strain evidence="2 3">WN38</strain>
    </source>
</reference>
<evidence type="ECO:0000256" key="1">
    <source>
        <dbReference type="SAM" id="Phobius"/>
    </source>
</evidence>
<dbReference type="AlphaFoldDB" id="A0A317ZQB8"/>
<sequence>MSDLLVITGAAWLAGIAAFSGGSASQLEGSGESERKQELIHGIVAFGGGILLAAVAFALTPEGIKVLPTIWLAVSFVSGGVIFCLLDAYITRKEGNKAQFMAMLLDFVPEALALGALFSQSRESGLLLALFIGAQNLPEGFNAHRESIAGGISPKASLMTLLAVSTLGPVCAVAGYFFLSDLKTLNACIMTAAGGGILYLIFQDIAPQAKLQRHWAPPLGAVLGFGLGMVAHQLLS</sequence>
<dbReference type="EMBL" id="QHJQ01000001">
    <property type="protein sequence ID" value="PXA05611.1"/>
    <property type="molecule type" value="Genomic_DNA"/>
</dbReference>
<name>A0A317ZQB8_9BACT</name>
<dbReference type="Proteomes" id="UP000247099">
    <property type="component" value="Unassembled WGS sequence"/>
</dbReference>
<dbReference type="OrthoDB" id="5766358at2"/>
<evidence type="ECO:0000313" key="3">
    <source>
        <dbReference type="Proteomes" id="UP000247099"/>
    </source>
</evidence>
<protein>
    <submittedName>
        <fullName evidence="2">Divalent cation transporter</fullName>
    </submittedName>
</protein>